<protein>
    <recommendedName>
        <fullName evidence="4">F-box domain-containing protein</fullName>
    </recommendedName>
</protein>
<name>A0A4Y7PWF6_9AGAM</name>
<organism evidence="2 3">
    <name type="scientific">Rickenella mellea</name>
    <dbReference type="NCBI Taxonomy" id="50990"/>
    <lineage>
        <taxon>Eukaryota</taxon>
        <taxon>Fungi</taxon>
        <taxon>Dikarya</taxon>
        <taxon>Basidiomycota</taxon>
        <taxon>Agaricomycotina</taxon>
        <taxon>Agaricomycetes</taxon>
        <taxon>Hymenochaetales</taxon>
        <taxon>Rickenellaceae</taxon>
        <taxon>Rickenella</taxon>
    </lineage>
</organism>
<dbReference type="SUPFAM" id="SSF52047">
    <property type="entry name" value="RNI-like"/>
    <property type="match status" value="1"/>
</dbReference>
<evidence type="ECO:0000256" key="1">
    <source>
        <dbReference type="SAM" id="Coils"/>
    </source>
</evidence>
<evidence type="ECO:0000313" key="3">
    <source>
        <dbReference type="Proteomes" id="UP000294933"/>
    </source>
</evidence>
<feature type="coiled-coil region" evidence="1">
    <location>
        <begin position="47"/>
        <end position="81"/>
    </location>
</feature>
<dbReference type="Proteomes" id="UP000294933">
    <property type="component" value="Unassembled WGS sequence"/>
</dbReference>
<dbReference type="AlphaFoldDB" id="A0A4Y7PWF6"/>
<dbReference type="EMBL" id="ML170198">
    <property type="protein sequence ID" value="TDL19242.1"/>
    <property type="molecule type" value="Genomic_DNA"/>
</dbReference>
<evidence type="ECO:0000313" key="2">
    <source>
        <dbReference type="EMBL" id="TDL19242.1"/>
    </source>
</evidence>
<dbReference type="VEuPathDB" id="FungiDB:BD410DRAFT_842165"/>
<accession>A0A4Y7PWF6</accession>
<proteinExistence type="predicted"/>
<gene>
    <name evidence="2" type="ORF">BD410DRAFT_842165</name>
</gene>
<sequence>MQNDIAGLEGLLRLLTCVKDKGWSEGYAEHVSRCQLQRNQYPYTEPLLSLRQTLDQAKGLMAALNNLRQHLGKEIRSLERRCVPLILEDGINRLPDELLAHTFEIGRFEEPVYDGEFSIVVSHVSGRFRRVALGTPRLWTGLSSSAHLDQTRAFISRSSHLELTVEESGYGMVPVPTRSFLEVLEPLSSRWSMLEISSGVTVDVIQSLGITNFPRLRHIALKCSSDTDLSSWCIPSLSTIEAYGLPFHGLDWVSLGSRLTSMTLRFDSWRSHSVDVITLSQTLINLKALRELSLFLSRSWATAIADQLHQAEIPKAQSVNIDTLTLGIQGSPAQSLVAALYDALSFYTAEEIRLAIEADGHIIPEDFLLDSQGVFFPHSSTIRLYVHGKCNMSDILVNIARHCNLTHTVYLDLPSAYLRETDEEDLMQILNSPIRHLYLRNCDMLDKWDVEELARALISREDNEGLELLEFTTCKMISEELLLNLQDELGPKLKWAL</sequence>
<keyword evidence="3" id="KW-1185">Reference proteome</keyword>
<dbReference type="OrthoDB" id="3229088at2759"/>
<evidence type="ECO:0008006" key="4">
    <source>
        <dbReference type="Google" id="ProtNLM"/>
    </source>
</evidence>
<keyword evidence="1" id="KW-0175">Coiled coil</keyword>
<reference evidence="2 3" key="1">
    <citation type="submission" date="2018-06" db="EMBL/GenBank/DDBJ databases">
        <title>A transcriptomic atlas of mushroom development highlights an independent origin of complex multicellularity.</title>
        <authorList>
            <consortium name="DOE Joint Genome Institute"/>
            <person name="Krizsan K."/>
            <person name="Almasi E."/>
            <person name="Merenyi Z."/>
            <person name="Sahu N."/>
            <person name="Viragh M."/>
            <person name="Koszo T."/>
            <person name="Mondo S."/>
            <person name="Kiss B."/>
            <person name="Balint B."/>
            <person name="Kues U."/>
            <person name="Barry K."/>
            <person name="Hegedus J.C."/>
            <person name="Henrissat B."/>
            <person name="Johnson J."/>
            <person name="Lipzen A."/>
            <person name="Ohm R."/>
            <person name="Nagy I."/>
            <person name="Pangilinan J."/>
            <person name="Yan J."/>
            <person name="Xiong Y."/>
            <person name="Grigoriev I.V."/>
            <person name="Hibbett D.S."/>
            <person name="Nagy L.G."/>
        </authorList>
    </citation>
    <scope>NUCLEOTIDE SEQUENCE [LARGE SCALE GENOMIC DNA]</scope>
    <source>
        <strain evidence="2 3">SZMC22713</strain>
    </source>
</reference>